<reference evidence="3" key="1">
    <citation type="submission" date="2015-07" db="EMBL/GenBank/DDBJ databases">
        <authorList>
            <person name="Teixeira M.M."/>
            <person name="Souza R.C."/>
            <person name="Almeida L.G."/>
            <person name="Vicente V.A."/>
            <person name="de Hoog S."/>
            <person name="Bocca A.L."/>
            <person name="de Almeida S.R."/>
            <person name="Vasconcelos A.T."/>
            <person name="Felipe M.S."/>
        </authorList>
    </citation>
    <scope>NUCLEOTIDE SEQUENCE [LARGE SCALE GENOMIC DNA]</scope>
    <source>
        <strain evidence="3">KSF</strain>
    </source>
</reference>
<feature type="region of interest" description="Disordered" evidence="1">
    <location>
        <begin position="546"/>
        <end position="576"/>
    </location>
</feature>
<comment type="caution">
    <text evidence="2">The sequence shown here is derived from an EMBL/GenBank/DDBJ whole genome shotgun (WGS) entry which is preliminary data.</text>
</comment>
<dbReference type="OrthoDB" id="412005at2759"/>
<feature type="region of interest" description="Disordered" evidence="1">
    <location>
        <begin position="360"/>
        <end position="382"/>
    </location>
</feature>
<dbReference type="AlphaFoldDB" id="A0A1C1CMX8"/>
<proteinExistence type="predicted"/>
<dbReference type="Gene3D" id="3.50.50.60">
    <property type="entry name" value="FAD/NAD(P)-binding domain"/>
    <property type="match status" value="1"/>
</dbReference>
<keyword evidence="3" id="KW-1185">Reference proteome</keyword>
<protein>
    <submittedName>
        <fullName evidence="2">Uncharacterized protein</fullName>
    </submittedName>
</protein>
<dbReference type="STRING" id="86049.A0A1C1CMX8"/>
<accession>A0A1C1CMX8</accession>
<gene>
    <name evidence="2" type="ORF">CLCR_06915</name>
</gene>
<dbReference type="InterPro" id="IPR029731">
    <property type="entry name" value="OSGIN1/2"/>
</dbReference>
<feature type="compositionally biased region" description="Basic and acidic residues" evidence="1">
    <location>
        <begin position="565"/>
        <end position="576"/>
    </location>
</feature>
<dbReference type="VEuPathDB" id="FungiDB:CLCR_06915"/>
<dbReference type="eggNOG" id="ENOG502QRUQ">
    <property type="taxonomic scope" value="Eukaryota"/>
</dbReference>
<dbReference type="SUPFAM" id="SSF51905">
    <property type="entry name" value="FAD/NAD(P)-binding domain"/>
    <property type="match status" value="1"/>
</dbReference>
<evidence type="ECO:0000313" key="2">
    <source>
        <dbReference type="EMBL" id="OCT49878.1"/>
    </source>
</evidence>
<evidence type="ECO:0000256" key="1">
    <source>
        <dbReference type="SAM" id="MobiDB-lite"/>
    </source>
</evidence>
<sequence>MPLLLRVGCPPRSRKKFFGYRIGLPDDARIVKRTAFLMDHGAPREIDTIIVGNGPSALILSYILHGHIPYYDQSSPHPDLVLHERLLRSSHDLLDIDIDFLTEPFSASRFSYSTQALPVNVLLDTLVRPLGETDDGQKKTCVKWQYEPSRAVAHVVLGQTKQAGGQWVDNPVQASWDIGTLSYAGMLSLPGYGFDEHYQRRHGRPLPIFLRPSRRAVADYLAAYPDQVGISDSIHNGEQVGGVTRHGDGFFVASHNMHCRHLVLASGIFSELIAPRPLLRPLVNLKDTQSAPTRFPVLVIGSGFSAADVIISSPSDQKIIHIYKWAPSTSPSPLRGCHQHAYPEYAGVYRRMKLAALSSSQSENKRLRPSRKASEFDSSRHWQSTYEGLPNTEVKDVQIADDELSATITLQRAGTSEPTFQRRVSGLAYVVGRRGSLKYLSPALLGEILPGFADTAGDKDGPMISGQTLREKANENLELAPHVFITGSLTGDSLIRFAYGGCAYAAGKIMQASAQVTNGTANVENQKSNGVLRACLSRYQTPVSSPKIPAMNGLDGHEASPVSLAHKEGLPLDRRK</sequence>
<dbReference type="EMBL" id="LGRB01000010">
    <property type="protein sequence ID" value="OCT49878.1"/>
    <property type="molecule type" value="Genomic_DNA"/>
</dbReference>
<organism evidence="2 3">
    <name type="scientific">Cladophialophora carrionii</name>
    <dbReference type="NCBI Taxonomy" id="86049"/>
    <lineage>
        <taxon>Eukaryota</taxon>
        <taxon>Fungi</taxon>
        <taxon>Dikarya</taxon>
        <taxon>Ascomycota</taxon>
        <taxon>Pezizomycotina</taxon>
        <taxon>Eurotiomycetes</taxon>
        <taxon>Chaetothyriomycetidae</taxon>
        <taxon>Chaetothyriales</taxon>
        <taxon>Herpotrichiellaceae</taxon>
        <taxon>Cladophialophora</taxon>
    </lineage>
</organism>
<dbReference type="VEuPathDB" id="FungiDB:G647_08798"/>
<dbReference type="Proteomes" id="UP000094526">
    <property type="component" value="Unassembled WGS sequence"/>
</dbReference>
<dbReference type="PANTHER" id="PTHR15192:SF8">
    <property type="entry name" value="FAD_NAD(P)-BINDING DOMAIN-CONTAINING PROTEIN"/>
    <property type="match status" value="1"/>
</dbReference>
<dbReference type="InterPro" id="IPR036188">
    <property type="entry name" value="FAD/NAD-bd_sf"/>
</dbReference>
<dbReference type="PANTHER" id="PTHR15192">
    <property type="entry name" value="PROTEIN CBG05349"/>
    <property type="match status" value="1"/>
</dbReference>
<evidence type="ECO:0000313" key="3">
    <source>
        <dbReference type="Proteomes" id="UP000094526"/>
    </source>
</evidence>
<name>A0A1C1CMX8_9EURO</name>